<evidence type="ECO:0000313" key="12">
    <source>
        <dbReference type="EMBL" id="AWL08324.1"/>
    </source>
</evidence>
<gene>
    <name evidence="12" type="primary">moaE</name>
    <name evidence="12" type="ORF">HME7025_00452</name>
</gene>
<proteinExistence type="inferred from homology"/>
<keyword evidence="5" id="KW-0501">Molybdenum cofactor biosynthesis</keyword>
<evidence type="ECO:0000256" key="2">
    <source>
        <dbReference type="ARBA" id="ARBA00005426"/>
    </source>
</evidence>
<comment type="subunit">
    <text evidence="6">Heterotetramer of 2 MoaD subunits and 2 MoaE subunits. Also stable as homodimer. The enzyme changes between these two forms during catalysis.</text>
</comment>
<dbReference type="KEGG" id="psez:HME7025_00452"/>
<evidence type="ECO:0000256" key="6">
    <source>
        <dbReference type="ARBA" id="ARBA00026066"/>
    </source>
</evidence>
<keyword evidence="12" id="KW-0808">Transferase</keyword>
<comment type="pathway">
    <text evidence="1">Cofactor biosynthesis; molybdopterin biosynthesis.</text>
</comment>
<dbReference type="RefSeq" id="WP_109322082.1">
    <property type="nucleotide sequence ID" value="NZ_CP029346.1"/>
</dbReference>
<organism evidence="12 13">
    <name type="scientific">Aquirufa nivalisilvae</name>
    <dbReference type="NCBI Taxonomy" id="2516557"/>
    <lineage>
        <taxon>Bacteria</taxon>
        <taxon>Pseudomonadati</taxon>
        <taxon>Bacteroidota</taxon>
        <taxon>Cytophagia</taxon>
        <taxon>Cytophagales</taxon>
        <taxon>Flectobacillaceae</taxon>
        <taxon>Aquirufa</taxon>
    </lineage>
</organism>
<dbReference type="Proteomes" id="UP000245468">
    <property type="component" value="Chromosome"/>
</dbReference>
<evidence type="ECO:0000256" key="3">
    <source>
        <dbReference type="ARBA" id="ARBA00011950"/>
    </source>
</evidence>
<protein>
    <recommendedName>
        <fullName evidence="4">Molybdopterin synthase catalytic subunit</fullName>
        <ecNumber evidence="3">2.8.1.12</ecNumber>
    </recommendedName>
    <alternativeName>
        <fullName evidence="9">MPT synthase subunit 2</fullName>
    </alternativeName>
    <alternativeName>
        <fullName evidence="7">Molybdenum cofactor biosynthesis protein E</fullName>
    </alternativeName>
    <alternativeName>
        <fullName evidence="8">Molybdopterin-converting factor large subunit</fullName>
    </alternativeName>
    <alternativeName>
        <fullName evidence="10">Molybdopterin-converting factor subunit 2</fullName>
    </alternativeName>
</protein>
<evidence type="ECO:0000256" key="5">
    <source>
        <dbReference type="ARBA" id="ARBA00023150"/>
    </source>
</evidence>
<evidence type="ECO:0000256" key="10">
    <source>
        <dbReference type="ARBA" id="ARBA00032474"/>
    </source>
</evidence>
<dbReference type="AlphaFoldDB" id="A0A2S2DSF9"/>
<reference evidence="13" key="1">
    <citation type="submission" date="2018-05" db="EMBL/GenBank/DDBJ databases">
        <title>Pseudarcicella sp. HME7025 Genome sequencing and assembly.</title>
        <authorList>
            <person name="Kim H."/>
            <person name="Kang H."/>
            <person name="Joh K."/>
        </authorList>
    </citation>
    <scope>NUCLEOTIDE SEQUENCE [LARGE SCALE GENOMIC DNA]</scope>
    <source>
        <strain evidence="13">HME7025</strain>
    </source>
</reference>
<evidence type="ECO:0000256" key="1">
    <source>
        <dbReference type="ARBA" id="ARBA00005046"/>
    </source>
</evidence>
<dbReference type="PANTHER" id="PTHR23404">
    <property type="entry name" value="MOLYBDOPTERIN SYNTHASE RELATED"/>
    <property type="match status" value="1"/>
</dbReference>
<name>A0A2S2DSF9_9BACT</name>
<dbReference type="GO" id="GO:0006777">
    <property type="term" value="P:Mo-molybdopterin cofactor biosynthetic process"/>
    <property type="evidence" value="ECO:0007669"/>
    <property type="project" value="UniProtKB-KW"/>
</dbReference>
<dbReference type="EC" id="2.8.1.12" evidence="3"/>
<dbReference type="InterPro" id="IPR036563">
    <property type="entry name" value="MoaE_sf"/>
</dbReference>
<dbReference type="OrthoDB" id="9803224at2"/>
<comment type="catalytic activity">
    <reaction evidence="11">
        <text>2 [molybdopterin-synthase sulfur-carrier protein]-C-terminal-Gly-aminoethanethioate + cyclic pyranopterin phosphate + H2O = molybdopterin + 2 [molybdopterin-synthase sulfur-carrier protein]-C-terminal Gly-Gly + 2 H(+)</text>
        <dbReference type="Rhea" id="RHEA:26333"/>
        <dbReference type="Rhea" id="RHEA-COMP:12202"/>
        <dbReference type="Rhea" id="RHEA-COMP:19907"/>
        <dbReference type="ChEBI" id="CHEBI:15377"/>
        <dbReference type="ChEBI" id="CHEBI:15378"/>
        <dbReference type="ChEBI" id="CHEBI:58698"/>
        <dbReference type="ChEBI" id="CHEBI:59648"/>
        <dbReference type="ChEBI" id="CHEBI:90778"/>
        <dbReference type="ChEBI" id="CHEBI:232372"/>
        <dbReference type="EC" id="2.8.1.12"/>
    </reaction>
</comment>
<dbReference type="GO" id="GO:0030366">
    <property type="term" value="F:molybdopterin synthase activity"/>
    <property type="evidence" value="ECO:0007669"/>
    <property type="project" value="UniProtKB-EC"/>
</dbReference>
<evidence type="ECO:0000256" key="4">
    <source>
        <dbReference type="ARBA" id="ARBA00013858"/>
    </source>
</evidence>
<sequence>MERKVALLEQAIQLDDFYPFLQDDVAGGICLFIGTIRNKNQNKAVKSLDMEAYPPMAVKQINLLIDQAGATWPIQKVVMAHRTGPLKIGDIAVLIGVTCVHRAEAFKACQWLIDRLKEEVPIWKNEFYEDGSSWLVPHP</sequence>
<comment type="similarity">
    <text evidence="2">Belongs to the MoaE family.</text>
</comment>
<evidence type="ECO:0000313" key="13">
    <source>
        <dbReference type="Proteomes" id="UP000245468"/>
    </source>
</evidence>
<accession>A0A2S2DSF9</accession>
<evidence type="ECO:0000256" key="7">
    <source>
        <dbReference type="ARBA" id="ARBA00029745"/>
    </source>
</evidence>
<dbReference type="SUPFAM" id="SSF54690">
    <property type="entry name" value="Molybdopterin synthase subunit MoaE"/>
    <property type="match status" value="1"/>
</dbReference>
<evidence type="ECO:0000256" key="9">
    <source>
        <dbReference type="ARBA" id="ARBA00030781"/>
    </source>
</evidence>
<keyword evidence="13" id="KW-1185">Reference proteome</keyword>
<evidence type="ECO:0000256" key="11">
    <source>
        <dbReference type="ARBA" id="ARBA00049878"/>
    </source>
</evidence>
<dbReference type="CDD" id="cd00756">
    <property type="entry name" value="MoaE"/>
    <property type="match status" value="1"/>
</dbReference>
<dbReference type="EMBL" id="CP029346">
    <property type="protein sequence ID" value="AWL08324.1"/>
    <property type="molecule type" value="Genomic_DNA"/>
</dbReference>
<dbReference type="Pfam" id="PF02391">
    <property type="entry name" value="MoaE"/>
    <property type="match status" value="1"/>
</dbReference>
<evidence type="ECO:0000256" key="8">
    <source>
        <dbReference type="ARBA" id="ARBA00030407"/>
    </source>
</evidence>
<dbReference type="InterPro" id="IPR003448">
    <property type="entry name" value="Mopterin_biosynth_MoaE"/>
</dbReference>
<dbReference type="Gene3D" id="3.90.1170.40">
    <property type="entry name" value="Molybdopterin biosynthesis MoaE subunit"/>
    <property type="match status" value="1"/>
</dbReference>